<dbReference type="OrthoDB" id="6630181at2"/>
<comment type="caution">
    <text evidence="1">The sequence shown here is derived from an EMBL/GenBank/DDBJ whole genome shotgun (WGS) entry which is preliminary data.</text>
</comment>
<name>A0A077PQP3_XENBV</name>
<dbReference type="RefSeq" id="WP_051861130.1">
    <property type="nucleotide sequence ID" value="NZ_CAWLZI010000093.1"/>
</dbReference>
<dbReference type="Proteomes" id="UP000028500">
    <property type="component" value="Unassembled WGS sequence"/>
</dbReference>
<keyword evidence="2" id="KW-1185">Reference proteome</keyword>
<evidence type="ECO:0000313" key="1">
    <source>
        <dbReference type="EMBL" id="CDH22149.1"/>
    </source>
</evidence>
<evidence type="ECO:0008006" key="3">
    <source>
        <dbReference type="Google" id="ProtNLM"/>
    </source>
</evidence>
<dbReference type="EMBL" id="CBSY010000291">
    <property type="protein sequence ID" value="CDH22149.1"/>
    <property type="molecule type" value="Genomic_DNA"/>
</dbReference>
<evidence type="ECO:0000313" key="2">
    <source>
        <dbReference type="Proteomes" id="UP000028500"/>
    </source>
</evidence>
<protein>
    <recommendedName>
        <fullName evidence="3">Bacteriophage protein</fullName>
    </recommendedName>
</protein>
<accession>A0A077PQP3</accession>
<proteinExistence type="predicted"/>
<reference evidence="1" key="1">
    <citation type="submission" date="2013-07" db="EMBL/GenBank/DDBJ databases">
        <title>Sub-species coevolution in mutualistic symbiosis.</title>
        <authorList>
            <person name="Murfin K."/>
            <person name="Klassen J."/>
            <person name="Lee M."/>
            <person name="Forst S."/>
            <person name="Stock P."/>
            <person name="Goodrich-Blair H."/>
        </authorList>
    </citation>
    <scope>NUCLEOTIDE SEQUENCE [LARGE SCALE GENOMIC DNA]</scope>
    <source>
        <strain evidence="1">Kraussei Quebec</strain>
    </source>
</reference>
<dbReference type="HOGENOM" id="CLU_123767_0_0_6"/>
<gene>
    <name evidence="1" type="ORF">XBKQ1_970030</name>
</gene>
<dbReference type="AlphaFoldDB" id="A0A077PQP3"/>
<sequence>MIIDSDLLRAALVCVAKGTSADKHPQISGVHITRKHLEATNGHALVRMELTENVINFDDDTDVDLIIRFCGDIPEQACFTDIQLGDEPKAFHLGEDEVAFSLTRLEIINGRFPDLDKTIPTEKQNVIPYFLAEYLAYPHLMFGGGAVLIEPSGMEAACRFRFGAFTNKIYGNPVFIVLPLYKDAFEAAEQKVRELEANSDR</sequence>
<organism evidence="1 2">
    <name type="scientific">Xenorhabdus bovienii str. kraussei Quebec</name>
    <dbReference type="NCBI Taxonomy" id="1398203"/>
    <lineage>
        <taxon>Bacteria</taxon>
        <taxon>Pseudomonadati</taxon>
        <taxon>Pseudomonadota</taxon>
        <taxon>Gammaproteobacteria</taxon>
        <taxon>Enterobacterales</taxon>
        <taxon>Morganellaceae</taxon>
        <taxon>Xenorhabdus</taxon>
    </lineage>
</organism>